<reference evidence="11" key="1">
    <citation type="journal article" date="2019" name="Int. J. Syst. Evol. Microbiol.">
        <title>The Global Catalogue of Microorganisms (GCM) 10K type strain sequencing project: providing services to taxonomists for standard genome sequencing and annotation.</title>
        <authorList>
            <consortium name="The Broad Institute Genomics Platform"/>
            <consortium name="The Broad Institute Genome Sequencing Center for Infectious Disease"/>
            <person name="Wu L."/>
            <person name="Ma J."/>
        </authorList>
    </citation>
    <scope>NUCLEOTIDE SEQUENCE [LARGE SCALE GENOMIC DNA]</scope>
    <source>
        <strain evidence="11">JCM 18063</strain>
    </source>
</reference>
<dbReference type="HAMAP" id="MF_02244">
    <property type="entry name" value="Coproheme_decarbox_2"/>
    <property type="match status" value="1"/>
</dbReference>
<comment type="cofactor">
    <cofactor evidence="9">
        <name>Fe-coproporphyrin III</name>
        <dbReference type="ChEBI" id="CHEBI:68438"/>
    </cofactor>
    <text evidence="9">Fe-coproporphyrin III acts as both substrate and redox cofactor.</text>
</comment>
<comment type="caution">
    <text evidence="10">The sequence shown here is derived from an EMBL/GenBank/DDBJ whole genome shotgun (WGS) entry which is preliminary data.</text>
</comment>
<dbReference type="Pfam" id="PF06778">
    <property type="entry name" value="Chlor_dismutase"/>
    <property type="match status" value="1"/>
</dbReference>
<keyword evidence="11" id="KW-1185">Reference proteome</keyword>
<dbReference type="EC" id="1.3.98.5" evidence="8 9"/>
<comment type="pathway">
    <text evidence="9">Porphyrin-containing compound metabolism; protoheme biosynthesis.</text>
</comment>
<comment type="catalytic activity">
    <reaction evidence="9">
        <text>Fe-coproporphyrin III + H2O2 + H(+) = harderoheme III + CO2 + 2 H2O</text>
        <dbReference type="Rhea" id="RHEA:57940"/>
        <dbReference type="ChEBI" id="CHEBI:15377"/>
        <dbReference type="ChEBI" id="CHEBI:15378"/>
        <dbReference type="ChEBI" id="CHEBI:16240"/>
        <dbReference type="ChEBI" id="CHEBI:16526"/>
        <dbReference type="ChEBI" id="CHEBI:68438"/>
        <dbReference type="ChEBI" id="CHEBI:142463"/>
    </reaction>
</comment>
<dbReference type="InterPro" id="IPR010644">
    <property type="entry name" value="ChdC/CLD"/>
</dbReference>
<protein>
    <recommendedName>
        <fullName evidence="1 9">Coproheme decarboxylase</fullName>
        <ecNumber evidence="8 9">1.3.98.5</ecNumber>
    </recommendedName>
    <alternativeName>
        <fullName evidence="5 9">Coproheme III oxidative decarboxylase</fullName>
    </alternativeName>
    <alternativeName>
        <fullName evidence="6 9">Hydrogen peroxide-dependent heme synthase</fullName>
    </alternativeName>
</protein>
<name>A0ABP8Y3T7_9MICO</name>
<dbReference type="SUPFAM" id="SSF54909">
    <property type="entry name" value="Dimeric alpha+beta barrel"/>
    <property type="match status" value="1"/>
</dbReference>
<evidence type="ECO:0000256" key="1">
    <source>
        <dbReference type="ARBA" id="ARBA00014413"/>
    </source>
</evidence>
<keyword evidence="9" id="KW-0560">Oxidoreductase</keyword>
<proteinExistence type="inferred from homology"/>
<organism evidence="10 11">
    <name type="scientific">Isoptericola chiayiensis</name>
    <dbReference type="NCBI Taxonomy" id="579446"/>
    <lineage>
        <taxon>Bacteria</taxon>
        <taxon>Bacillati</taxon>
        <taxon>Actinomycetota</taxon>
        <taxon>Actinomycetes</taxon>
        <taxon>Micrococcales</taxon>
        <taxon>Promicromonosporaceae</taxon>
        <taxon>Isoptericola</taxon>
    </lineage>
</organism>
<comment type="similarity">
    <text evidence="9">Belongs to the ChdC family. Type 2 subfamily.</text>
</comment>
<evidence type="ECO:0000256" key="8">
    <source>
        <dbReference type="ARBA" id="ARBA00050019"/>
    </source>
</evidence>
<accession>A0ABP8Y3T7</accession>
<sequence length="254" mass="28054">MTDRHVHADTGEDVDTAAINDSIRYAMIAVFSAVAPVPADDATRAEVAAEAADALWDGAADGDRDASRADGDVVVRGVYDVAGLRADADLMVWVHGPSVESVQGAYRRLLASRLGATLAPVWSVVALHRAAEFNKGHVPAFLAGEAPRDYLCVYPFVRSYEWYLLPDDERRTMLRDHGIAAAGYKDVRANTMSTFALSDYEWLLAFEADELHRIVDLMRDLRATEARRHVREEVPFFTGPRTGLAQWVEARPRA</sequence>
<evidence type="ECO:0000256" key="3">
    <source>
        <dbReference type="ARBA" id="ARBA00022723"/>
    </source>
</evidence>
<dbReference type="NCBIfam" id="NF042928">
    <property type="entry name" value="HemQ_actino"/>
    <property type="match status" value="1"/>
</dbReference>
<comment type="catalytic activity">
    <reaction evidence="7">
        <text>Fe-coproporphyrin III + 2 H2O2 + 2 H(+) = heme b + 2 CO2 + 4 H2O</text>
        <dbReference type="Rhea" id="RHEA:56516"/>
        <dbReference type="ChEBI" id="CHEBI:15377"/>
        <dbReference type="ChEBI" id="CHEBI:15378"/>
        <dbReference type="ChEBI" id="CHEBI:16240"/>
        <dbReference type="ChEBI" id="CHEBI:16526"/>
        <dbReference type="ChEBI" id="CHEBI:60344"/>
        <dbReference type="ChEBI" id="CHEBI:68438"/>
        <dbReference type="EC" id="1.3.98.5"/>
    </reaction>
    <physiologicalReaction direction="left-to-right" evidence="7">
        <dbReference type="Rhea" id="RHEA:56517"/>
    </physiologicalReaction>
</comment>
<feature type="binding site" description="axial binding residue" evidence="9">
    <location>
        <position position="177"/>
    </location>
    <ligand>
        <name>Fe-coproporphyrin III</name>
        <dbReference type="ChEBI" id="CHEBI:68438"/>
    </ligand>
    <ligandPart>
        <name>Fe</name>
        <dbReference type="ChEBI" id="CHEBI:18248"/>
    </ligandPart>
</feature>
<evidence type="ECO:0000313" key="10">
    <source>
        <dbReference type="EMBL" id="GAA4720457.1"/>
    </source>
</evidence>
<dbReference type="EMBL" id="BAABID010000004">
    <property type="protein sequence ID" value="GAA4720457.1"/>
    <property type="molecule type" value="Genomic_DNA"/>
</dbReference>
<gene>
    <name evidence="9" type="primary">chdC</name>
    <name evidence="10" type="ORF">GCM10023216_06710</name>
</gene>
<comment type="catalytic activity">
    <reaction evidence="9">
        <text>harderoheme III + H2O2 + H(+) = heme b + CO2 + 2 H2O</text>
        <dbReference type="Rhea" id="RHEA:57944"/>
        <dbReference type="ChEBI" id="CHEBI:15377"/>
        <dbReference type="ChEBI" id="CHEBI:15378"/>
        <dbReference type="ChEBI" id="CHEBI:16240"/>
        <dbReference type="ChEBI" id="CHEBI:16526"/>
        <dbReference type="ChEBI" id="CHEBI:60344"/>
        <dbReference type="ChEBI" id="CHEBI:142463"/>
    </reaction>
</comment>
<dbReference type="InterPro" id="IPR011008">
    <property type="entry name" value="Dimeric_a/b-barrel"/>
</dbReference>
<dbReference type="Proteomes" id="UP001500956">
    <property type="component" value="Unassembled WGS sequence"/>
</dbReference>
<evidence type="ECO:0000256" key="2">
    <source>
        <dbReference type="ARBA" id="ARBA00022617"/>
    </source>
</evidence>
<feature type="active site" evidence="9">
    <location>
        <position position="154"/>
    </location>
</feature>
<keyword evidence="3 9" id="KW-0479">Metal-binding</keyword>
<dbReference type="PANTHER" id="PTHR36843:SF1">
    <property type="entry name" value="COPROHEME DECARBOXYLASE"/>
    <property type="match status" value="1"/>
</dbReference>
<dbReference type="Gene3D" id="3.30.70.1030">
    <property type="entry name" value="Apc35880, domain 1"/>
    <property type="match status" value="2"/>
</dbReference>
<evidence type="ECO:0000256" key="4">
    <source>
        <dbReference type="ARBA" id="ARBA00023004"/>
    </source>
</evidence>
<dbReference type="PANTHER" id="PTHR36843">
    <property type="entry name" value="HEME-DEPENDENT PEROXIDASE YWFI-RELATED"/>
    <property type="match status" value="1"/>
</dbReference>
<dbReference type="RefSeq" id="WP_172148511.1">
    <property type="nucleotide sequence ID" value="NZ_BAABID010000004.1"/>
</dbReference>
<keyword evidence="4 9" id="KW-0408">Iron</keyword>
<keyword evidence="2 9" id="KW-0349">Heme</keyword>
<evidence type="ECO:0000256" key="5">
    <source>
        <dbReference type="ARBA" id="ARBA00029882"/>
    </source>
</evidence>
<evidence type="ECO:0000256" key="6">
    <source>
        <dbReference type="ARBA" id="ARBA00030236"/>
    </source>
</evidence>
<evidence type="ECO:0000256" key="9">
    <source>
        <dbReference type="HAMAP-Rule" id="MF_02244"/>
    </source>
</evidence>
<evidence type="ECO:0000313" key="11">
    <source>
        <dbReference type="Proteomes" id="UP001500956"/>
    </source>
</evidence>
<evidence type="ECO:0000256" key="7">
    <source>
        <dbReference type="ARBA" id="ARBA00049896"/>
    </source>
</evidence>
<comment type="function">
    <text evidence="9">Involved in coproporphyrin-dependent heme b biosynthesis. Catalyzes the decarboxylation of Fe-coproporphyrin III (coproheme) to heme b (protoheme IX), the last step of the pathway. The reaction occurs in a stepwise manner with a three-propionate intermediate.</text>
</comment>
<keyword evidence="9" id="KW-0350">Heme biosynthesis</keyword>